<name>A0A0E9TPV5_ANGAN</name>
<dbReference type="EMBL" id="GBXM01053672">
    <property type="protein sequence ID" value="JAH54905.1"/>
    <property type="molecule type" value="Transcribed_RNA"/>
</dbReference>
<evidence type="ECO:0000313" key="1">
    <source>
        <dbReference type="EMBL" id="JAH54905.1"/>
    </source>
</evidence>
<accession>A0A0E9TPV5</accession>
<reference evidence="1" key="2">
    <citation type="journal article" date="2015" name="Fish Shellfish Immunol.">
        <title>Early steps in the European eel (Anguilla anguilla)-Vibrio vulnificus interaction in the gills: Role of the RtxA13 toxin.</title>
        <authorList>
            <person name="Callol A."/>
            <person name="Pajuelo D."/>
            <person name="Ebbesson L."/>
            <person name="Teles M."/>
            <person name="MacKenzie S."/>
            <person name="Amaro C."/>
        </authorList>
    </citation>
    <scope>NUCLEOTIDE SEQUENCE</scope>
</reference>
<sequence>MDKQLSSDGPSSPFYSLRK</sequence>
<reference evidence="1" key="1">
    <citation type="submission" date="2014-11" db="EMBL/GenBank/DDBJ databases">
        <authorList>
            <person name="Amaro Gonzalez C."/>
        </authorList>
    </citation>
    <scope>NUCLEOTIDE SEQUENCE</scope>
</reference>
<protein>
    <submittedName>
        <fullName evidence="1">Uncharacterized protein</fullName>
    </submittedName>
</protein>
<organism evidence="1">
    <name type="scientific">Anguilla anguilla</name>
    <name type="common">European freshwater eel</name>
    <name type="synonym">Muraena anguilla</name>
    <dbReference type="NCBI Taxonomy" id="7936"/>
    <lineage>
        <taxon>Eukaryota</taxon>
        <taxon>Metazoa</taxon>
        <taxon>Chordata</taxon>
        <taxon>Craniata</taxon>
        <taxon>Vertebrata</taxon>
        <taxon>Euteleostomi</taxon>
        <taxon>Actinopterygii</taxon>
        <taxon>Neopterygii</taxon>
        <taxon>Teleostei</taxon>
        <taxon>Anguilliformes</taxon>
        <taxon>Anguillidae</taxon>
        <taxon>Anguilla</taxon>
    </lineage>
</organism>
<proteinExistence type="predicted"/>
<dbReference type="AlphaFoldDB" id="A0A0E9TPV5"/>